<dbReference type="Pfam" id="PF00096">
    <property type="entry name" value="zf-C2H2"/>
    <property type="match status" value="1"/>
</dbReference>
<keyword evidence="3 5" id="KW-0863">Zinc-finger</keyword>
<dbReference type="FunFam" id="3.30.160.60:FF:000671">
    <property type="entry name" value="Zinc finger protein 26"/>
    <property type="match status" value="1"/>
</dbReference>
<keyword evidence="1" id="KW-0479">Metal-binding</keyword>
<dbReference type="AlphaFoldDB" id="A0A8C9R1P4"/>
<dbReference type="Gene3D" id="3.30.160.60">
    <property type="entry name" value="Classic Zinc Finger"/>
    <property type="match status" value="1"/>
</dbReference>
<evidence type="ECO:0000259" key="6">
    <source>
        <dbReference type="PROSITE" id="PS50157"/>
    </source>
</evidence>
<reference evidence="7 8" key="1">
    <citation type="submission" date="2019-04" db="EMBL/GenBank/DDBJ databases">
        <authorList>
            <consortium name="Wellcome Sanger Institute Data Sharing"/>
        </authorList>
    </citation>
    <scope>NUCLEOTIDE SEQUENCE [LARGE SCALE GENOMIC DNA]</scope>
</reference>
<keyword evidence="4" id="KW-0862">Zinc</keyword>
<evidence type="ECO:0000256" key="3">
    <source>
        <dbReference type="ARBA" id="ARBA00022771"/>
    </source>
</evidence>
<reference evidence="7" key="3">
    <citation type="submission" date="2025-09" db="UniProtKB">
        <authorList>
            <consortium name="Ensembl"/>
        </authorList>
    </citation>
    <scope>IDENTIFICATION</scope>
</reference>
<dbReference type="OrthoDB" id="10039931at2759"/>
<name>A0A8C9R1P4_SCLFO</name>
<keyword evidence="2" id="KW-0677">Repeat</keyword>
<dbReference type="PROSITE" id="PS50157">
    <property type="entry name" value="ZINC_FINGER_C2H2_2"/>
    <property type="match status" value="1"/>
</dbReference>
<protein>
    <recommendedName>
        <fullName evidence="6">C2H2-type domain-containing protein</fullName>
    </recommendedName>
</protein>
<evidence type="ECO:0000313" key="7">
    <source>
        <dbReference type="Ensembl" id="ENSSFOP00015003628.2"/>
    </source>
</evidence>
<evidence type="ECO:0000256" key="1">
    <source>
        <dbReference type="ARBA" id="ARBA00022723"/>
    </source>
</evidence>
<dbReference type="SMART" id="SM00355">
    <property type="entry name" value="ZnF_C2H2"/>
    <property type="match status" value="1"/>
</dbReference>
<organism evidence="7 8">
    <name type="scientific">Scleropages formosus</name>
    <name type="common">Asian bonytongue</name>
    <name type="synonym">Osteoglossum formosum</name>
    <dbReference type="NCBI Taxonomy" id="113540"/>
    <lineage>
        <taxon>Eukaryota</taxon>
        <taxon>Metazoa</taxon>
        <taxon>Chordata</taxon>
        <taxon>Craniata</taxon>
        <taxon>Vertebrata</taxon>
        <taxon>Euteleostomi</taxon>
        <taxon>Actinopterygii</taxon>
        <taxon>Neopterygii</taxon>
        <taxon>Teleostei</taxon>
        <taxon>Osteoglossocephala</taxon>
        <taxon>Osteoglossomorpha</taxon>
        <taxon>Osteoglossiformes</taxon>
        <taxon>Osteoglossidae</taxon>
        <taxon>Scleropages</taxon>
    </lineage>
</organism>
<feature type="domain" description="C2H2-type" evidence="6">
    <location>
        <begin position="18"/>
        <end position="45"/>
    </location>
</feature>
<reference evidence="7" key="2">
    <citation type="submission" date="2025-08" db="UniProtKB">
        <authorList>
            <consortium name="Ensembl"/>
        </authorList>
    </citation>
    <scope>IDENTIFICATION</scope>
</reference>
<evidence type="ECO:0000256" key="2">
    <source>
        <dbReference type="ARBA" id="ARBA00022737"/>
    </source>
</evidence>
<dbReference type="InterPro" id="IPR013087">
    <property type="entry name" value="Znf_C2H2_type"/>
</dbReference>
<dbReference type="SUPFAM" id="SSF57667">
    <property type="entry name" value="beta-beta-alpha zinc fingers"/>
    <property type="match status" value="1"/>
</dbReference>
<proteinExistence type="predicted"/>
<dbReference type="PROSITE" id="PS00028">
    <property type="entry name" value="ZINC_FINGER_C2H2_1"/>
    <property type="match status" value="1"/>
</dbReference>
<evidence type="ECO:0000256" key="4">
    <source>
        <dbReference type="ARBA" id="ARBA00022833"/>
    </source>
</evidence>
<accession>A0A8C9R1P4</accession>
<evidence type="ECO:0000313" key="8">
    <source>
        <dbReference type="Proteomes" id="UP000694397"/>
    </source>
</evidence>
<dbReference type="Ensembl" id="ENSSFOT00015003690.2">
    <property type="protein sequence ID" value="ENSSFOP00015003628.2"/>
    <property type="gene ID" value="ENSSFOG00015002376.2"/>
</dbReference>
<sequence>GGNIPAQMDPPSVEEITFNCRFCGKKFRRRSYLRKHLALHNRNATGVRLFLSGSPLPPTVGATSWEPH</sequence>
<evidence type="ECO:0000256" key="5">
    <source>
        <dbReference type="PROSITE-ProRule" id="PRU00042"/>
    </source>
</evidence>
<dbReference type="GO" id="GO:0008270">
    <property type="term" value="F:zinc ion binding"/>
    <property type="evidence" value="ECO:0007669"/>
    <property type="project" value="UniProtKB-KW"/>
</dbReference>
<dbReference type="InterPro" id="IPR036236">
    <property type="entry name" value="Znf_C2H2_sf"/>
</dbReference>
<keyword evidence="8" id="KW-1185">Reference proteome</keyword>
<dbReference type="Proteomes" id="UP000694397">
    <property type="component" value="Chromosome 4"/>
</dbReference>